<feature type="compositionally biased region" description="Basic residues" evidence="1">
    <location>
        <begin position="105"/>
        <end position="117"/>
    </location>
</feature>
<comment type="caution">
    <text evidence="2">The sequence shown here is derived from an EMBL/GenBank/DDBJ whole genome shotgun (WGS) entry which is preliminary data.</text>
</comment>
<feature type="region of interest" description="Disordered" evidence="1">
    <location>
        <begin position="64"/>
        <end position="143"/>
    </location>
</feature>
<dbReference type="Proteomes" id="UP001324427">
    <property type="component" value="Unassembled WGS sequence"/>
</dbReference>
<evidence type="ECO:0000256" key="1">
    <source>
        <dbReference type="SAM" id="MobiDB-lite"/>
    </source>
</evidence>
<organism evidence="2 3">
    <name type="scientific">Oleoguttula mirabilis</name>
    <dbReference type="NCBI Taxonomy" id="1507867"/>
    <lineage>
        <taxon>Eukaryota</taxon>
        <taxon>Fungi</taxon>
        <taxon>Dikarya</taxon>
        <taxon>Ascomycota</taxon>
        <taxon>Pezizomycotina</taxon>
        <taxon>Dothideomycetes</taxon>
        <taxon>Dothideomycetidae</taxon>
        <taxon>Mycosphaerellales</taxon>
        <taxon>Teratosphaeriaceae</taxon>
        <taxon>Oleoguttula</taxon>
    </lineage>
</organism>
<feature type="compositionally biased region" description="Basic and acidic residues" evidence="1">
    <location>
        <begin position="64"/>
        <end position="81"/>
    </location>
</feature>
<accession>A0AAV9J4W4</accession>
<name>A0AAV9J4W4_9PEZI</name>
<evidence type="ECO:0000313" key="3">
    <source>
        <dbReference type="Proteomes" id="UP001324427"/>
    </source>
</evidence>
<keyword evidence="3" id="KW-1185">Reference proteome</keyword>
<dbReference type="EMBL" id="JAVFHQ010000077">
    <property type="protein sequence ID" value="KAK4540012.1"/>
    <property type="molecule type" value="Genomic_DNA"/>
</dbReference>
<sequence length="143" mass="15348">MSYDYKIAKDVLSDTDKNRIVCLYLSCNTTAINGLIDWEKARAAFDCTSVDSMKVMTRSALKKIEKAGGKEGVDAEPEKAKSAGSKKKRGKVPDDGDEQEESPKKKGKATGGRKKKTAVPASDEDDAEAASGAVKQEDGDELT</sequence>
<proteinExistence type="predicted"/>
<dbReference type="AlphaFoldDB" id="A0AAV9J4W4"/>
<evidence type="ECO:0000313" key="2">
    <source>
        <dbReference type="EMBL" id="KAK4540012.1"/>
    </source>
</evidence>
<gene>
    <name evidence="2" type="ORF">LTR36_009910</name>
</gene>
<reference evidence="2 3" key="1">
    <citation type="submission" date="2021-11" db="EMBL/GenBank/DDBJ databases">
        <title>Black yeast isolated from Biological Soil Crust.</title>
        <authorList>
            <person name="Kurbessoian T."/>
        </authorList>
    </citation>
    <scope>NUCLEOTIDE SEQUENCE [LARGE SCALE GENOMIC DNA]</scope>
    <source>
        <strain evidence="2 3">CCFEE 5522</strain>
    </source>
</reference>
<protein>
    <submittedName>
        <fullName evidence="2">Uncharacterized protein</fullName>
    </submittedName>
</protein>